<dbReference type="InterPro" id="IPR003599">
    <property type="entry name" value="Ig_sub"/>
</dbReference>
<comment type="subcellular location">
    <subcellularLocation>
        <location evidence="1">Membrane</location>
        <topology evidence="1">Single-pass type I membrane protein</topology>
    </subcellularLocation>
</comment>
<evidence type="ECO:0000256" key="6">
    <source>
        <dbReference type="ARBA" id="ARBA00023136"/>
    </source>
</evidence>
<dbReference type="InterPro" id="IPR007110">
    <property type="entry name" value="Ig-like_dom"/>
</dbReference>
<dbReference type="Ensembl" id="ENSBGRT00000034374.1">
    <property type="protein sequence ID" value="ENSBGRP00000029687.1"/>
    <property type="gene ID" value="ENSBGRG00000018718.1"/>
</dbReference>
<organism evidence="9 10">
    <name type="scientific">Bos mutus grunniens</name>
    <name type="common">Wild yak</name>
    <name type="synonym">Bos grunniens</name>
    <dbReference type="NCBI Taxonomy" id="30521"/>
    <lineage>
        <taxon>Eukaryota</taxon>
        <taxon>Metazoa</taxon>
        <taxon>Chordata</taxon>
        <taxon>Craniata</taxon>
        <taxon>Vertebrata</taxon>
        <taxon>Euteleostomi</taxon>
        <taxon>Mammalia</taxon>
        <taxon>Eutheria</taxon>
        <taxon>Laurasiatheria</taxon>
        <taxon>Artiodactyla</taxon>
        <taxon>Ruminantia</taxon>
        <taxon>Pecora</taxon>
        <taxon>Bovidae</taxon>
        <taxon>Bovinae</taxon>
        <taxon>Bos</taxon>
    </lineage>
</organism>
<dbReference type="PROSITE" id="PS50835">
    <property type="entry name" value="IG_LIKE"/>
    <property type="match status" value="1"/>
</dbReference>
<evidence type="ECO:0000256" key="4">
    <source>
        <dbReference type="ARBA" id="ARBA00022889"/>
    </source>
</evidence>
<dbReference type="PANTHER" id="PTHR12035:SF125">
    <property type="entry name" value="SIALIC ACID-BINDING IG-LIKE LECTIN 5"/>
    <property type="match status" value="1"/>
</dbReference>
<keyword evidence="5" id="KW-1133">Transmembrane helix</keyword>
<evidence type="ECO:0000256" key="5">
    <source>
        <dbReference type="ARBA" id="ARBA00022989"/>
    </source>
</evidence>
<dbReference type="GO" id="GO:0005886">
    <property type="term" value="C:plasma membrane"/>
    <property type="evidence" value="ECO:0007669"/>
    <property type="project" value="TreeGrafter"/>
</dbReference>
<dbReference type="InterPro" id="IPR013783">
    <property type="entry name" value="Ig-like_fold"/>
</dbReference>
<evidence type="ECO:0000256" key="7">
    <source>
        <dbReference type="ARBA" id="ARBA00038361"/>
    </source>
</evidence>
<evidence type="ECO:0000259" key="8">
    <source>
        <dbReference type="PROSITE" id="PS50835"/>
    </source>
</evidence>
<dbReference type="SMART" id="SM00408">
    <property type="entry name" value="IGc2"/>
    <property type="match status" value="1"/>
</dbReference>
<dbReference type="InterPro" id="IPR051036">
    <property type="entry name" value="SIGLEC"/>
</dbReference>
<dbReference type="Gene3D" id="2.60.40.10">
    <property type="entry name" value="Immunoglobulins"/>
    <property type="match status" value="1"/>
</dbReference>
<dbReference type="GO" id="GO:0007155">
    <property type="term" value="P:cell adhesion"/>
    <property type="evidence" value="ECO:0007669"/>
    <property type="project" value="UniProtKB-KW"/>
</dbReference>
<dbReference type="GO" id="GO:0033691">
    <property type="term" value="F:sialic acid binding"/>
    <property type="evidence" value="ECO:0007669"/>
    <property type="project" value="TreeGrafter"/>
</dbReference>
<keyword evidence="2" id="KW-0812">Transmembrane</keyword>
<protein>
    <recommendedName>
        <fullName evidence="8">Ig-like domain-containing protein</fullName>
    </recommendedName>
</protein>
<comment type="similarity">
    <text evidence="7">Belongs to the immunoglobulin superfamily. SIGLEC (sialic acid binding Ig-like lectin) family.</text>
</comment>
<dbReference type="PANTHER" id="PTHR12035">
    <property type="entry name" value="SIALIC ACID BINDING IMMUNOGLOBULIN-LIKE LECTIN"/>
    <property type="match status" value="1"/>
</dbReference>
<dbReference type="SMART" id="SM00409">
    <property type="entry name" value="IG"/>
    <property type="match status" value="1"/>
</dbReference>
<evidence type="ECO:0000256" key="1">
    <source>
        <dbReference type="ARBA" id="ARBA00004479"/>
    </source>
</evidence>
<feature type="domain" description="Ig-like" evidence="8">
    <location>
        <begin position="212"/>
        <end position="292"/>
    </location>
</feature>
<keyword evidence="3" id="KW-0430">Lectin</keyword>
<dbReference type="Pfam" id="PF13927">
    <property type="entry name" value="Ig_3"/>
    <property type="match status" value="1"/>
</dbReference>
<evidence type="ECO:0000256" key="2">
    <source>
        <dbReference type="ARBA" id="ARBA00022692"/>
    </source>
</evidence>
<keyword evidence="4" id="KW-0130">Cell adhesion</keyword>
<proteinExistence type="inferred from homology"/>
<dbReference type="GeneTree" id="ENSGT01150000286907"/>
<dbReference type="Proteomes" id="UP000694520">
    <property type="component" value="Chromosome 20"/>
</dbReference>
<dbReference type="GO" id="GO:0030246">
    <property type="term" value="F:carbohydrate binding"/>
    <property type="evidence" value="ECO:0007669"/>
    <property type="project" value="UniProtKB-KW"/>
</dbReference>
<reference evidence="9" key="3">
    <citation type="submission" date="2025-09" db="UniProtKB">
        <authorList>
            <consortium name="Ensembl"/>
        </authorList>
    </citation>
    <scope>IDENTIFICATION</scope>
</reference>
<dbReference type="SUPFAM" id="SSF48726">
    <property type="entry name" value="Immunoglobulin"/>
    <property type="match status" value="1"/>
</dbReference>
<accession>A0A8B9Y7S3</accession>
<dbReference type="InterPro" id="IPR003598">
    <property type="entry name" value="Ig_sub2"/>
</dbReference>
<dbReference type="InterPro" id="IPR036179">
    <property type="entry name" value="Ig-like_dom_sf"/>
</dbReference>
<keyword evidence="10" id="KW-1185">Reference proteome</keyword>
<evidence type="ECO:0000313" key="10">
    <source>
        <dbReference type="Proteomes" id="UP000694520"/>
    </source>
</evidence>
<evidence type="ECO:0000256" key="3">
    <source>
        <dbReference type="ARBA" id="ARBA00022734"/>
    </source>
</evidence>
<sequence>MTQGLLQSFTAQITSPFTCPWPQSQLQSCLGPWATLISLLPQPPRLLSHVQSRAPPGPSRVLRVHTDTEASPSHRLLLLARHLEAKPSALSPAVRAPAHLPLPSLSHSYRVSVAPGPLCRDADHVPFSPSSRLSLSWHIFPSASHPLLSLPPSDQLPFLLGACKEHQDCCLIGLSELILGPCHPAVFLHQEVGGARVRQPLAPPTHRCISHPDLNGTSLPILEGQFLRLVCVADSNPPAMLSWLWEGKALSPSHRSAPGVLEIPRVGVGDGGEVTCQAQHPLGSQQVSFSLSVQKSPPPCSCETEEQQGSWPLVLTLIRGALMGAGFLLTYGLTWTYYTRCGGH</sequence>
<dbReference type="AlphaFoldDB" id="A0A8B9Y7S3"/>
<name>A0A8B9Y7S3_BOSMU</name>
<reference evidence="9" key="2">
    <citation type="submission" date="2025-08" db="UniProtKB">
        <authorList>
            <consortium name="Ensembl"/>
        </authorList>
    </citation>
    <scope>IDENTIFICATION</scope>
</reference>
<keyword evidence="6" id="KW-0472">Membrane</keyword>
<evidence type="ECO:0000313" key="9">
    <source>
        <dbReference type="Ensembl" id="ENSBGRP00000029687.1"/>
    </source>
</evidence>
<reference evidence="9" key="1">
    <citation type="submission" date="2019-05" db="EMBL/GenBank/DDBJ databases">
        <authorList>
            <person name="Zhang S."/>
            <person name="Liu J."/>
        </authorList>
    </citation>
    <scope>NUCLEOTIDE SEQUENCE [LARGE SCALE GENOMIC DNA]</scope>
</reference>